<sequence length="293" mass="32173">MSEIVLLSDSSCDLPELLVKEYNVQIIPFYVSFDQTTYYKEITELTIPDFYAKLRKEKIFPKTSLPAINDYVETFKPLVAAGKSIICVNLSAHFSGSHNAALNARELILENYPNAQIAIINSLNATAGQGLLVQEIGRMIADGLPFDTIVQTAEKLRESARIFFFVESLDYLEHGGRIGKAAALLGSMLNVKPLIYLQDGLLFPGGKVRGIKKAMAKLIEDTAKYIAGQPEAFHIAFAHADNLKYAEQLAKDLSSALGVTFNNPYTLIGTTIGVNTGPDVGGICLIKKYEQYL</sequence>
<proteinExistence type="predicted"/>
<gene>
    <name evidence="1" type="ORF">CS063_03670</name>
</gene>
<dbReference type="EMBL" id="PEDL01000002">
    <property type="protein sequence ID" value="PHV71671.1"/>
    <property type="molecule type" value="Genomic_DNA"/>
</dbReference>
<dbReference type="Proteomes" id="UP000224460">
    <property type="component" value="Unassembled WGS sequence"/>
</dbReference>
<name>A0AC61DEQ3_9FIRM</name>
<comment type="caution">
    <text evidence="1">The sequence shown here is derived from an EMBL/GenBank/DDBJ whole genome shotgun (WGS) entry which is preliminary data.</text>
</comment>
<organism evidence="1 2">
    <name type="scientific">Sporanaerobium hydrogeniformans</name>
    <dbReference type="NCBI Taxonomy" id="3072179"/>
    <lineage>
        <taxon>Bacteria</taxon>
        <taxon>Bacillati</taxon>
        <taxon>Bacillota</taxon>
        <taxon>Clostridia</taxon>
        <taxon>Lachnospirales</taxon>
        <taxon>Lachnospiraceae</taxon>
        <taxon>Sporanaerobium</taxon>
    </lineage>
</organism>
<reference evidence="1" key="1">
    <citation type="submission" date="2017-10" db="EMBL/GenBank/DDBJ databases">
        <title>Genome sequence of cellulolytic Lachnospiraceae bacterium XHS1971 isolated from hotspring sediment.</title>
        <authorList>
            <person name="Vasudevan G."/>
            <person name="Joshi A.J."/>
            <person name="Hivarkar S."/>
            <person name="Lanjekar V.B."/>
            <person name="Dhakephalkar P.K."/>
            <person name="Dagar S."/>
        </authorList>
    </citation>
    <scope>NUCLEOTIDE SEQUENCE</scope>
    <source>
        <strain evidence="1">XHS1971</strain>
    </source>
</reference>
<accession>A0AC61DEQ3</accession>
<evidence type="ECO:0000313" key="2">
    <source>
        <dbReference type="Proteomes" id="UP000224460"/>
    </source>
</evidence>
<evidence type="ECO:0000313" key="1">
    <source>
        <dbReference type="EMBL" id="PHV71671.1"/>
    </source>
</evidence>
<keyword evidence="2" id="KW-1185">Reference proteome</keyword>
<protein>
    <submittedName>
        <fullName evidence="1">EDD domain protein</fullName>
    </submittedName>
</protein>